<dbReference type="PANTHER" id="PTHR23113:SF368">
    <property type="entry name" value="CELL DIVISION CONTROL PROTEIN 25"/>
    <property type="match status" value="1"/>
</dbReference>
<gene>
    <name evidence="6" type="ORF">O181_029786</name>
</gene>
<dbReference type="Pfam" id="PF00618">
    <property type="entry name" value="RasGEF_N"/>
    <property type="match status" value="1"/>
</dbReference>
<protein>
    <recommendedName>
        <fullName evidence="8">Ras GEF</fullName>
    </recommendedName>
</protein>
<dbReference type="InterPro" id="IPR036964">
    <property type="entry name" value="RASGEF_cat_dom_sf"/>
</dbReference>
<dbReference type="EMBL" id="AVOT02010399">
    <property type="protein sequence ID" value="MBW0490071.1"/>
    <property type="molecule type" value="Genomic_DNA"/>
</dbReference>
<dbReference type="Gene3D" id="1.10.840.10">
    <property type="entry name" value="Ras guanine-nucleotide exchange factors catalytic domain"/>
    <property type="match status" value="1"/>
</dbReference>
<dbReference type="PROSITE" id="PS50009">
    <property type="entry name" value="RASGEF_CAT"/>
    <property type="match status" value="1"/>
</dbReference>
<dbReference type="GO" id="GO:0005886">
    <property type="term" value="C:plasma membrane"/>
    <property type="evidence" value="ECO:0007669"/>
    <property type="project" value="TreeGrafter"/>
</dbReference>
<evidence type="ECO:0000256" key="3">
    <source>
        <dbReference type="SAM" id="MobiDB-lite"/>
    </source>
</evidence>
<evidence type="ECO:0000259" key="5">
    <source>
        <dbReference type="PROSITE" id="PS50212"/>
    </source>
</evidence>
<feature type="compositionally biased region" description="Polar residues" evidence="3">
    <location>
        <begin position="125"/>
        <end position="134"/>
    </location>
</feature>
<feature type="compositionally biased region" description="Basic and acidic residues" evidence="3">
    <location>
        <begin position="733"/>
        <end position="745"/>
    </location>
</feature>
<proteinExistence type="predicted"/>
<reference evidence="6" key="1">
    <citation type="submission" date="2021-03" db="EMBL/GenBank/DDBJ databases">
        <title>Draft genome sequence of rust myrtle Austropuccinia psidii MF-1, a brazilian biotype.</title>
        <authorList>
            <person name="Quecine M.C."/>
            <person name="Pachon D.M.R."/>
            <person name="Bonatelli M.L."/>
            <person name="Correr F.H."/>
            <person name="Franceschini L.M."/>
            <person name="Leite T.F."/>
            <person name="Margarido G.R.A."/>
            <person name="Almeida C.A."/>
            <person name="Ferrarezi J.A."/>
            <person name="Labate C.A."/>
        </authorList>
    </citation>
    <scope>NUCLEOTIDE SEQUENCE</scope>
    <source>
        <strain evidence="6">MF-1</strain>
    </source>
</reference>
<organism evidence="6 7">
    <name type="scientific">Austropuccinia psidii MF-1</name>
    <dbReference type="NCBI Taxonomy" id="1389203"/>
    <lineage>
        <taxon>Eukaryota</taxon>
        <taxon>Fungi</taxon>
        <taxon>Dikarya</taxon>
        <taxon>Basidiomycota</taxon>
        <taxon>Pucciniomycotina</taxon>
        <taxon>Pucciniomycetes</taxon>
        <taxon>Pucciniales</taxon>
        <taxon>Sphaerophragmiaceae</taxon>
        <taxon>Austropuccinia</taxon>
    </lineage>
</organism>
<keyword evidence="1 2" id="KW-0344">Guanine-nucleotide releasing factor</keyword>
<dbReference type="PANTHER" id="PTHR23113">
    <property type="entry name" value="GUANINE NUCLEOTIDE EXCHANGE FACTOR"/>
    <property type="match status" value="1"/>
</dbReference>
<feature type="region of interest" description="Disordered" evidence="3">
    <location>
        <begin position="575"/>
        <end position="606"/>
    </location>
</feature>
<dbReference type="Pfam" id="PF00617">
    <property type="entry name" value="RasGEF"/>
    <property type="match status" value="1"/>
</dbReference>
<keyword evidence="7" id="KW-1185">Reference proteome</keyword>
<dbReference type="InterPro" id="IPR000651">
    <property type="entry name" value="Ras-like_Gua-exchang_fac_N"/>
</dbReference>
<evidence type="ECO:0000313" key="7">
    <source>
        <dbReference type="Proteomes" id="UP000765509"/>
    </source>
</evidence>
<dbReference type="SMART" id="SM00147">
    <property type="entry name" value="RasGEF"/>
    <property type="match status" value="1"/>
</dbReference>
<dbReference type="InterPro" id="IPR023578">
    <property type="entry name" value="Ras_GEF_dom_sf"/>
</dbReference>
<feature type="compositionally biased region" description="Basic residues" evidence="3">
    <location>
        <begin position="583"/>
        <end position="598"/>
    </location>
</feature>
<feature type="region of interest" description="Disordered" evidence="3">
    <location>
        <begin position="367"/>
        <end position="413"/>
    </location>
</feature>
<dbReference type="InterPro" id="IPR027417">
    <property type="entry name" value="P-loop_NTPase"/>
</dbReference>
<evidence type="ECO:0000256" key="1">
    <source>
        <dbReference type="ARBA" id="ARBA00022658"/>
    </source>
</evidence>
<dbReference type="Proteomes" id="UP000765509">
    <property type="component" value="Unassembled WGS sequence"/>
</dbReference>
<dbReference type="InterPro" id="IPR008937">
    <property type="entry name" value="Ras-like_GEF"/>
</dbReference>
<feature type="domain" description="Ras-GEF" evidence="4">
    <location>
        <begin position="1666"/>
        <end position="1906"/>
    </location>
</feature>
<feature type="compositionally biased region" description="Polar residues" evidence="3">
    <location>
        <begin position="1932"/>
        <end position="1951"/>
    </location>
</feature>
<feature type="compositionally biased region" description="Low complexity" evidence="3">
    <location>
        <begin position="434"/>
        <end position="470"/>
    </location>
</feature>
<dbReference type="Gene3D" id="1.20.870.10">
    <property type="entry name" value="Son of sevenless (SoS) protein Chain: S domain 1"/>
    <property type="match status" value="1"/>
</dbReference>
<dbReference type="CDD" id="cd06224">
    <property type="entry name" value="REM"/>
    <property type="match status" value="1"/>
</dbReference>
<feature type="region of interest" description="Disordered" evidence="3">
    <location>
        <begin position="1601"/>
        <end position="1624"/>
    </location>
</feature>
<feature type="compositionally biased region" description="Polar residues" evidence="3">
    <location>
        <begin position="1217"/>
        <end position="1229"/>
    </location>
</feature>
<dbReference type="Gene3D" id="3.40.50.300">
    <property type="entry name" value="P-loop containing nucleotide triphosphate hydrolases"/>
    <property type="match status" value="1"/>
</dbReference>
<feature type="compositionally biased region" description="Low complexity" evidence="3">
    <location>
        <begin position="369"/>
        <end position="383"/>
    </location>
</feature>
<feature type="compositionally biased region" description="Polar residues" evidence="3">
    <location>
        <begin position="155"/>
        <end position="179"/>
    </location>
</feature>
<dbReference type="PROSITE" id="PS50212">
    <property type="entry name" value="RASGEF_NTER"/>
    <property type="match status" value="1"/>
</dbReference>
<dbReference type="GO" id="GO:0005085">
    <property type="term" value="F:guanyl-nucleotide exchange factor activity"/>
    <property type="evidence" value="ECO:0007669"/>
    <property type="project" value="UniProtKB-KW"/>
</dbReference>
<feature type="compositionally biased region" description="Low complexity" evidence="3">
    <location>
        <begin position="137"/>
        <end position="154"/>
    </location>
</feature>
<feature type="region of interest" description="Disordered" evidence="3">
    <location>
        <begin position="732"/>
        <end position="751"/>
    </location>
</feature>
<accession>A0A9Q3CX67</accession>
<feature type="compositionally biased region" description="Polar residues" evidence="3">
    <location>
        <begin position="471"/>
        <end position="493"/>
    </location>
</feature>
<feature type="region of interest" description="Disordered" evidence="3">
    <location>
        <begin position="278"/>
        <end position="310"/>
    </location>
</feature>
<dbReference type="GO" id="GO:0007265">
    <property type="term" value="P:Ras protein signal transduction"/>
    <property type="evidence" value="ECO:0007669"/>
    <property type="project" value="TreeGrafter"/>
</dbReference>
<evidence type="ECO:0008006" key="8">
    <source>
        <dbReference type="Google" id="ProtNLM"/>
    </source>
</evidence>
<sequence>MTTNNLKANETPILTSTSIHPSAISTSNSVNDNLKPALISIFSSNPSSSKVNATKNQAILPILPDELIQALSLSNDRDLDNDHHHHHSLNFNLSSSSKSKTNLVQSTSHQKTSSCSSNLSNSSSTFIIPSQSNPVPHLNHSSSHHQSQTNNEQNDQANHPQSDNSISFPPLNSNHSNQSLPITPINPLFINNNNLNHQNQIKHQSFSLPSQIQSNQNSIESSIINSSNSFHNQSSLEILSNNSVQDHLKKTPSNLNSTQSDSLDPSLNLNIIESTSSSSLNLSHSKPFQSSSNQSPTRKSNHQLNNNLSPSNTSFAHLELNRLTFGVKNLFNRNNSANLKLNSADSKPSANQFNLINPLTTPNSLIKPSIISTSSSSNQNQNQPQDFTDFQPSKLLSSPLGSPPPSSLTLPTLSHNLSSQFNLNHLSNLSLNPISSSSSKTHSNSSNLVSNVKLPLNDSSNLSSNSSSNLTYQPSRHSQDSPSNQLPQSSQTQKVKETIWNKLGFSHHSHSIGQNSNIKKNQIKQALASSQIQSSGSDLIPNHQLDLGPSNNQTLISNSRNRSSFSLDHYLNHHSNPQQKKFSIPRRSNHHSTRHHLVKQSGHSQFKNRSKFINTDLVTGILSNKPSISLVRSSELHSSHSSKSFQSSLTKHQTLTDNFDKSLLKSHSASTSSLNHLAHASIISSKQSLKSTPESQIVKSFVPLDLPELNKDGLGEDYEDSPWTQKETFTHQLKSDHLSDHHLSSDDELENDFENEDDHEEMFHSEENLNHYDKIKLHVKEAHNFQTNHPIQNFDTNLDFLSKGNLHSHPLNSTTISSTGHFNRSKSSPEPSLVNPSLSLLNNFDCLPSSYLSHTPIQSTQATITPKTHLNVTLKSSKAPIQSQIISPHVSLEHDLLFEPPITEPISSSSILHHPANIDLSSIISEEPLNLDSKLSHNGSRNRSFSDTLVRRSTALTKDREFTQEAQFLLTPNESKSSKGLILSESLMESQILNLNDLKNTSSASCIDVHKDSDCFIDNPQTAAALSVKADYVIGVIGPSGVGKSTIIFKALRKPLESTSVDLYLDKGQQKITSYVAHVTNGMAGHTKLVQVLEIDQAILSKQLFNNNKEGLSWPERLPQLDGALLCYDAMDPNALDKLRPLLHSFWTRGGISLIVLACKSNKDEKKNATSPLKAAELVNVYGTGMIQLDGGLEDSGKKMRNSFNWIMKAIKEANGDHQSYSSGSTRILSSHGDENYSQPSRSSSVVATTMQVQTDFSQDRTINQNHSRASSAHLLGRAIKTGSTSYTSSSFFGDSQNSPHLGAIEALSQAFEQEASDKHLPSKATHLKSDLTEISSHSPPNPSQIEGYAPIRPTPTLDPPAKEQQISLSTNKPMSLSQKYAAQKAMLINQRGGDMDLHFEKEVIINKFIYAIVSGNEPGFVDQFLIVFRRFSAPFDVLNALIARFEFVSDHLESDPLLTRYAHMKICHSLMTWVETYPSDFVKPTTLKILKAFTTLMLSTVWLLHYGVEILPMTKAIPNMTDEDSGWALPDITDQSLVEKSLESLSRLQSISIQVPGNQKSNDLVHVQSSPIAPHTTHGSKQESEILESKPILNESASPITNLDSSKASQNAHSIDGKSIDNPQSTIESCANEMTRRPLTSSSHLEPRNELKLLHDYANQLLNIPEELIALQITRLEWNIFSEMKPRHLIRYVMAPRDPQNPKKALRDPNSPIARSTDFLNHLAVWASSMILIQDKLKSRARMLLKLMKVAYELRDMDDFHSLMGVLAGIEAQPVYRLEATFDVVQQMNLQAYRRYLSLKKLMSSQRSFSAYRLARQTASSQCVPYLGTYLQDITAIDEVKDDMKDGKVNLTKFLQISKAAGTVLQCERLAPDILIDERIESLILRVPVLSEDVQYELSYKYKPRLQASSNALTENGNTASGKNNRHDLESTSASNNPTTLSNSRPNGNHQGAKKGTRKLKQLLTTAIY</sequence>
<dbReference type="SUPFAM" id="SSF52540">
    <property type="entry name" value="P-loop containing nucleoside triphosphate hydrolases"/>
    <property type="match status" value="1"/>
</dbReference>
<feature type="compositionally biased region" description="Low complexity" evidence="3">
    <location>
        <begin position="105"/>
        <end position="124"/>
    </location>
</feature>
<evidence type="ECO:0000313" key="6">
    <source>
        <dbReference type="EMBL" id="MBW0490071.1"/>
    </source>
</evidence>
<feature type="compositionally biased region" description="Polar residues" evidence="3">
    <location>
        <begin position="511"/>
        <end position="537"/>
    </location>
</feature>
<evidence type="ECO:0000259" key="4">
    <source>
        <dbReference type="PROSITE" id="PS50009"/>
    </source>
</evidence>
<feature type="region of interest" description="Disordered" evidence="3">
    <location>
        <begin position="434"/>
        <end position="494"/>
    </location>
</feature>
<feature type="region of interest" description="Disordered" evidence="3">
    <location>
        <begin position="509"/>
        <end position="539"/>
    </location>
</feature>
<comment type="caution">
    <text evidence="6">The sequence shown here is derived from an EMBL/GenBank/DDBJ whole genome shotgun (WGS) entry which is preliminary data.</text>
</comment>
<dbReference type="SUPFAM" id="SSF48366">
    <property type="entry name" value="Ras GEF"/>
    <property type="match status" value="1"/>
</dbReference>
<evidence type="ECO:0000256" key="2">
    <source>
        <dbReference type="PROSITE-ProRule" id="PRU00168"/>
    </source>
</evidence>
<feature type="compositionally biased region" description="Polar residues" evidence="3">
    <location>
        <begin position="1601"/>
        <end position="1614"/>
    </location>
</feature>
<feature type="region of interest" description="Disordered" evidence="3">
    <location>
        <begin position="1332"/>
        <end position="1370"/>
    </location>
</feature>
<dbReference type="OrthoDB" id="28357at2759"/>
<feature type="region of interest" description="Disordered" evidence="3">
    <location>
        <begin position="1914"/>
        <end position="1958"/>
    </location>
</feature>
<feature type="domain" description="N-terminal Ras-GEF" evidence="5">
    <location>
        <begin position="1397"/>
        <end position="1519"/>
    </location>
</feature>
<feature type="compositionally biased region" description="Polar residues" evidence="3">
    <location>
        <begin position="286"/>
        <end position="310"/>
    </location>
</feature>
<feature type="region of interest" description="Disordered" evidence="3">
    <location>
        <begin position="89"/>
        <end position="180"/>
    </location>
</feature>
<feature type="compositionally biased region" description="Polar residues" evidence="3">
    <location>
        <begin position="1914"/>
        <end position="1924"/>
    </location>
</feature>
<feature type="region of interest" description="Disordered" evidence="3">
    <location>
        <begin position="1217"/>
        <end position="1243"/>
    </location>
</feature>
<name>A0A9Q3CX67_9BASI</name>
<dbReference type="InterPro" id="IPR001895">
    <property type="entry name" value="RASGEF_cat_dom"/>
</dbReference>